<organism evidence="2 3">
    <name type="scientific">Dreissena polymorpha</name>
    <name type="common">Zebra mussel</name>
    <name type="synonym">Mytilus polymorpha</name>
    <dbReference type="NCBI Taxonomy" id="45954"/>
    <lineage>
        <taxon>Eukaryota</taxon>
        <taxon>Metazoa</taxon>
        <taxon>Spiralia</taxon>
        <taxon>Lophotrochozoa</taxon>
        <taxon>Mollusca</taxon>
        <taxon>Bivalvia</taxon>
        <taxon>Autobranchia</taxon>
        <taxon>Heteroconchia</taxon>
        <taxon>Euheterodonta</taxon>
        <taxon>Imparidentia</taxon>
        <taxon>Neoheterodontei</taxon>
        <taxon>Myida</taxon>
        <taxon>Dreissenoidea</taxon>
        <taxon>Dreissenidae</taxon>
        <taxon>Dreissena</taxon>
    </lineage>
</organism>
<sequence>TGTSSCSDKTGPSIDIENYPEWDLTILRDTTWWILRDTTWWILRYAILRDTTWWVIEVFQILRWWCFRYYVILRVSVQILPVVFSVSNTTWWCFRYYVVGTLVLVLVLVLVLMFLILRDTTLWVVRRLAE</sequence>
<evidence type="ECO:0000256" key="1">
    <source>
        <dbReference type="SAM" id="Phobius"/>
    </source>
</evidence>
<dbReference type="AlphaFoldDB" id="A0A9D4RCT4"/>
<keyword evidence="1" id="KW-1133">Transmembrane helix</keyword>
<protein>
    <submittedName>
        <fullName evidence="2">Uncharacterized protein</fullName>
    </submittedName>
</protein>
<feature type="transmembrane region" description="Helical" evidence="1">
    <location>
        <begin position="96"/>
        <end position="117"/>
    </location>
</feature>
<comment type="caution">
    <text evidence="2">The sequence shown here is derived from an EMBL/GenBank/DDBJ whole genome shotgun (WGS) entry which is preliminary data.</text>
</comment>
<keyword evidence="1" id="KW-0812">Transmembrane</keyword>
<reference evidence="2" key="2">
    <citation type="submission" date="2020-11" db="EMBL/GenBank/DDBJ databases">
        <authorList>
            <person name="McCartney M.A."/>
            <person name="Auch B."/>
            <person name="Kono T."/>
            <person name="Mallez S."/>
            <person name="Becker A."/>
            <person name="Gohl D.M."/>
            <person name="Silverstein K.A.T."/>
            <person name="Koren S."/>
            <person name="Bechman K.B."/>
            <person name="Herman A."/>
            <person name="Abrahante J.E."/>
            <person name="Garbe J."/>
        </authorList>
    </citation>
    <scope>NUCLEOTIDE SEQUENCE</scope>
    <source>
        <strain evidence="2">Duluth1</strain>
        <tissue evidence="2">Whole animal</tissue>
    </source>
</reference>
<dbReference type="EMBL" id="JAIWYP010000002">
    <property type="protein sequence ID" value="KAH3861630.1"/>
    <property type="molecule type" value="Genomic_DNA"/>
</dbReference>
<feature type="non-terminal residue" evidence="2">
    <location>
        <position position="130"/>
    </location>
</feature>
<dbReference type="Proteomes" id="UP000828390">
    <property type="component" value="Unassembled WGS sequence"/>
</dbReference>
<name>A0A9D4RCT4_DREPO</name>
<accession>A0A9D4RCT4</accession>
<evidence type="ECO:0000313" key="2">
    <source>
        <dbReference type="EMBL" id="KAH3861630.1"/>
    </source>
</evidence>
<feature type="transmembrane region" description="Helical" evidence="1">
    <location>
        <begin position="67"/>
        <end position="84"/>
    </location>
</feature>
<keyword evidence="1" id="KW-0472">Membrane</keyword>
<keyword evidence="3" id="KW-1185">Reference proteome</keyword>
<evidence type="ECO:0000313" key="3">
    <source>
        <dbReference type="Proteomes" id="UP000828390"/>
    </source>
</evidence>
<reference evidence="2" key="1">
    <citation type="journal article" date="2019" name="bioRxiv">
        <title>The Genome of the Zebra Mussel, Dreissena polymorpha: A Resource for Invasive Species Research.</title>
        <authorList>
            <person name="McCartney M.A."/>
            <person name="Auch B."/>
            <person name="Kono T."/>
            <person name="Mallez S."/>
            <person name="Zhang Y."/>
            <person name="Obille A."/>
            <person name="Becker A."/>
            <person name="Abrahante J.E."/>
            <person name="Garbe J."/>
            <person name="Badalamenti J.P."/>
            <person name="Herman A."/>
            <person name="Mangelson H."/>
            <person name="Liachko I."/>
            <person name="Sullivan S."/>
            <person name="Sone E.D."/>
            <person name="Koren S."/>
            <person name="Silverstein K.A.T."/>
            <person name="Beckman K.B."/>
            <person name="Gohl D.M."/>
        </authorList>
    </citation>
    <scope>NUCLEOTIDE SEQUENCE</scope>
    <source>
        <strain evidence="2">Duluth1</strain>
        <tissue evidence="2">Whole animal</tissue>
    </source>
</reference>
<proteinExistence type="predicted"/>
<gene>
    <name evidence="2" type="ORF">DPMN_024564</name>
</gene>